<keyword evidence="1" id="KW-0732">Signal</keyword>
<feature type="chain" id="PRO_5046476169" evidence="1">
    <location>
        <begin position="20"/>
        <end position="171"/>
    </location>
</feature>
<protein>
    <submittedName>
        <fullName evidence="2">DNA modification methylase</fullName>
    </submittedName>
</protein>
<feature type="signal peptide" evidence="1">
    <location>
        <begin position="1"/>
        <end position="19"/>
    </location>
</feature>
<reference evidence="2 3" key="1">
    <citation type="submission" date="2024-08" db="EMBL/GenBank/DDBJ databases">
        <title>Heavy metals resistant antinobacteria isolated from wastewater.</title>
        <authorList>
            <person name="Roman Ponce B."/>
            <person name="Blanco Mercado M.A."/>
            <person name="Avila Aldana I.N."/>
            <person name="Morales Arrieta S."/>
        </authorList>
    </citation>
    <scope>NUCLEOTIDE SEQUENCE [LARGE SCALE GENOMIC DNA]</scope>
    <source>
        <strain evidence="3">sma-1</strain>
    </source>
</reference>
<evidence type="ECO:0000256" key="1">
    <source>
        <dbReference type="SAM" id="SignalP"/>
    </source>
</evidence>
<sequence>MKLRIVASIAVGAALTLGAAGCSMIAPQATTIDFSASDGVNIPPSGPLDVRNAMVIADESGTAGNFLAAIVNPTDEDHTLIFGFDGVTTEIEVPARDSISLGVDGNEPILLDGIDTKPGATLPMSFQSGDAEGVRIDVPVLDGKLPYYTEYVPLETPTPSVTPTPSATPTP</sequence>
<dbReference type="EMBL" id="JBHLHV010000002">
    <property type="protein sequence ID" value="MFB8893603.1"/>
    <property type="molecule type" value="Genomic_DNA"/>
</dbReference>
<name>A0ABV5EUF6_9MICO</name>
<proteinExistence type="predicted"/>
<keyword evidence="2" id="KW-0808">Transferase</keyword>
<evidence type="ECO:0000313" key="3">
    <source>
        <dbReference type="Proteomes" id="UP001589643"/>
    </source>
</evidence>
<evidence type="ECO:0000313" key="2">
    <source>
        <dbReference type="EMBL" id="MFB8893603.1"/>
    </source>
</evidence>
<accession>A0ABV5EUF6</accession>
<dbReference type="PROSITE" id="PS51257">
    <property type="entry name" value="PROKAR_LIPOPROTEIN"/>
    <property type="match status" value="1"/>
</dbReference>
<gene>
    <name evidence="2" type="ORF">AB7P39_12205</name>
</gene>
<dbReference type="Proteomes" id="UP001589643">
    <property type="component" value="Unassembled WGS sequence"/>
</dbReference>
<comment type="caution">
    <text evidence="2">The sequence shown here is derived from an EMBL/GenBank/DDBJ whole genome shotgun (WGS) entry which is preliminary data.</text>
</comment>
<dbReference type="RefSeq" id="WP_114588359.1">
    <property type="nucleotide sequence ID" value="NZ_CP141117.1"/>
</dbReference>
<dbReference type="GO" id="GO:0008168">
    <property type="term" value="F:methyltransferase activity"/>
    <property type="evidence" value="ECO:0007669"/>
    <property type="project" value="UniProtKB-KW"/>
</dbReference>
<keyword evidence="3" id="KW-1185">Reference proteome</keyword>
<keyword evidence="2" id="KW-0489">Methyltransferase</keyword>
<dbReference type="GO" id="GO:0032259">
    <property type="term" value="P:methylation"/>
    <property type="evidence" value="ECO:0007669"/>
    <property type="project" value="UniProtKB-KW"/>
</dbReference>
<organism evidence="2 3">
    <name type="scientific">Microbacterium plantarum</name>
    <dbReference type="NCBI Taxonomy" id="1816425"/>
    <lineage>
        <taxon>Bacteria</taxon>
        <taxon>Bacillati</taxon>
        <taxon>Actinomycetota</taxon>
        <taxon>Actinomycetes</taxon>
        <taxon>Micrococcales</taxon>
        <taxon>Microbacteriaceae</taxon>
        <taxon>Microbacterium</taxon>
    </lineage>
</organism>